<dbReference type="CDD" id="cd06661">
    <property type="entry name" value="GGCT_like"/>
    <property type="match status" value="1"/>
</dbReference>
<evidence type="ECO:0000313" key="4">
    <source>
        <dbReference type="Proteomes" id="UP001453229"/>
    </source>
</evidence>
<dbReference type="PANTHER" id="PTHR12192:SF2">
    <property type="entry name" value="GLUTATHIONE-SPECIFIC GAMMA-GLUTAMYLCYCLOTRANSFERASE 2"/>
    <property type="match status" value="1"/>
</dbReference>
<dbReference type="EC" id="4.3.2.7" evidence="1"/>
<dbReference type="Proteomes" id="UP001453229">
    <property type="component" value="Chromosome"/>
</dbReference>
<name>A0ABZ3CXM1_9GAMM</name>
<protein>
    <recommendedName>
        <fullName evidence="1">glutathione-specific gamma-glutamylcyclotransferase</fullName>
        <ecNumber evidence="1">4.3.2.7</ecNumber>
    </recommendedName>
</protein>
<dbReference type="InterPro" id="IPR036568">
    <property type="entry name" value="GGCT-like_sf"/>
</dbReference>
<dbReference type="EMBL" id="CP151919">
    <property type="protein sequence ID" value="XAD55971.1"/>
    <property type="molecule type" value="Genomic_DNA"/>
</dbReference>
<evidence type="ECO:0000256" key="2">
    <source>
        <dbReference type="ARBA" id="ARBA00023239"/>
    </source>
</evidence>
<dbReference type="Pfam" id="PF04752">
    <property type="entry name" value="ChaC"/>
    <property type="match status" value="1"/>
</dbReference>
<keyword evidence="4" id="KW-1185">Reference proteome</keyword>
<dbReference type="Gene3D" id="3.10.490.10">
    <property type="entry name" value="Gamma-glutamyl cyclotransferase-like"/>
    <property type="match status" value="1"/>
</dbReference>
<reference evidence="3 4" key="1">
    <citation type="submission" date="2024-04" db="EMBL/GenBank/DDBJ databases">
        <title>Salinicola lusitanus LLJ914,a marine bacterium isolated from the Okinawa Trough.</title>
        <authorList>
            <person name="Li J."/>
        </authorList>
    </citation>
    <scope>NUCLEOTIDE SEQUENCE [LARGE SCALE GENOMIC DNA]</scope>
    <source>
        <strain evidence="3 4">LLJ914</strain>
    </source>
</reference>
<accession>A0ABZ3CXM1</accession>
<organism evidence="3 4">
    <name type="scientific">Salinicola lusitanus</name>
    <dbReference type="NCBI Taxonomy" id="1949085"/>
    <lineage>
        <taxon>Bacteria</taxon>
        <taxon>Pseudomonadati</taxon>
        <taxon>Pseudomonadota</taxon>
        <taxon>Gammaproteobacteria</taxon>
        <taxon>Oceanospirillales</taxon>
        <taxon>Halomonadaceae</taxon>
        <taxon>Salinicola</taxon>
    </lineage>
</organism>
<dbReference type="InterPro" id="IPR013024">
    <property type="entry name" value="GGCT-like"/>
</dbReference>
<sequence length="193" mass="21818">MSFDTTAHNRRMTYFDKHESVWLFGYGSLIWKADFDYLERRPASIRGWTRRFWQGSHDHRGTPEAPGRVVTLVPEDDAVCHGMAYRISPRVFEPLDVREKNGYLRVVTEMTFEDAPSGEVERTEGVVYLAGEDNAAYLGPAEEAAIARQIAESHGPSGPNRDYLLNLAAALRELGFEDAHVFALERALLGDCR</sequence>
<dbReference type="RefSeq" id="WP_110597611.1">
    <property type="nucleotide sequence ID" value="NZ_CP151919.1"/>
</dbReference>
<gene>
    <name evidence="3" type="ORF">AAGT95_08300</name>
</gene>
<evidence type="ECO:0000256" key="1">
    <source>
        <dbReference type="ARBA" id="ARBA00012344"/>
    </source>
</evidence>
<dbReference type="SUPFAM" id="SSF110857">
    <property type="entry name" value="Gamma-glutamyl cyclotransferase-like"/>
    <property type="match status" value="1"/>
</dbReference>
<evidence type="ECO:0000313" key="3">
    <source>
        <dbReference type="EMBL" id="XAD55971.1"/>
    </source>
</evidence>
<dbReference type="InterPro" id="IPR006840">
    <property type="entry name" value="ChaC"/>
</dbReference>
<dbReference type="PANTHER" id="PTHR12192">
    <property type="entry name" value="CATION TRANSPORT PROTEIN CHAC-RELATED"/>
    <property type="match status" value="1"/>
</dbReference>
<proteinExistence type="predicted"/>
<keyword evidence="2" id="KW-0456">Lyase</keyword>